<dbReference type="GO" id="GO:0005131">
    <property type="term" value="F:growth hormone receptor binding"/>
    <property type="evidence" value="ECO:0007669"/>
    <property type="project" value="TreeGrafter"/>
</dbReference>
<dbReference type="GO" id="GO:0060397">
    <property type="term" value="P:growth hormone receptor signaling pathway via JAK-STAT"/>
    <property type="evidence" value="ECO:0007669"/>
    <property type="project" value="TreeGrafter"/>
</dbReference>
<reference evidence="3" key="2">
    <citation type="submission" date="2025-08" db="UniProtKB">
        <authorList>
            <consortium name="Ensembl"/>
        </authorList>
    </citation>
    <scope>IDENTIFICATION</scope>
</reference>
<name>A0A4W5RNP8_9TELE</name>
<dbReference type="GO" id="GO:0007259">
    <property type="term" value="P:cell surface receptor signaling pathway via JAK-STAT"/>
    <property type="evidence" value="ECO:0007669"/>
    <property type="project" value="TreeGrafter"/>
</dbReference>
<dbReference type="PROSITE" id="PS50011">
    <property type="entry name" value="PROTEIN_KINASE_DOM"/>
    <property type="match status" value="1"/>
</dbReference>
<dbReference type="GO" id="GO:0005829">
    <property type="term" value="C:cytosol"/>
    <property type="evidence" value="ECO:0007669"/>
    <property type="project" value="TreeGrafter"/>
</dbReference>
<dbReference type="InterPro" id="IPR000719">
    <property type="entry name" value="Prot_kinase_dom"/>
</dbReference>
<reference evidence="3" key="3">
    <citation type="submission" date="2025-09" db="UniProtKB">
        <authorList>
            <consortium name="Ensembl"/>
        </authorList>
    </citation>
    <scope>IDENTIFICATION</scope>
</reference>
<evidence type="ECO:0000259" key="2">
    <source>
        <dbReference type="PROSITE" id="PS50011"/>
    </source>
</evidence>
<keyword evidence="1" id="KW-0812">Transmembrane</keyword>
<dbReference type="PANTHER" id="PTHR45807">
    <property type="entry name" value="TYROSINE-PROTEIN KINASE HOPSCOTCH"/>
    <property type="match status" value="1"/>
</dbReference>
<dbReference type="SUPFAM" id="SSF56112">
    <property type="entry name" value="Protein kinase-like (PK-like)"/>
    <property type="match status" value="1"/>
</dbReference>
<dbReference type="PRINTS" id="PR00109">
    <property type="entry name" value="TYRKINASE"/>
</dbReference>
<dbReference type="STRING" id="62062.ENSHHUP00000090372"/>
<dbReference type="InterPro" id="IPR051286">
    <property type="entry name" value="JAK"/>
</dbReference>
<organism evidence="3 4">
    <name type="scientific">Hucho hucho</name>
    <name type="common">huchen</name>
    <dbReference type="NCBI Taxonomy" id="62062"/>
    <lineage>
        <taxon>Eukaryota</taxon>
        <taxon>Metazoa</taxon>
        <taxon>Chordata</taxon>
        <taxon>Craniata</taxon>
        <taxon>Vertebrata</taxon>
        <taxon>Euteleostomi</taxon>
        <taxon>Actinopterygii</taxon>
        <taxon>Neopterygii</taxon>
        <taxon>Teleostei</taxon>
        <taxon>Protacanthopterygii</taxon>
        <taxon>Salmoniformes</taxon>
        <taxon>Salmonidae</taxon>
        <taxon>Salmoninae</taxon>
        <taxon>Hucho</taxon>
    </lineage>
</organism>
<feature type="domain" description="Protein kinase" evidence="2">
    <location>
        <begin position="1"/>
        <end position="211"/>
    </location>
</feature>
<dbReference type="Gene3D" id="1.10.510.10">
    <property type="entry name" value="Transferase(Phosphotransferase) domain 1"/>
    <property type="match status" value="1"/>
</dbReference>
<protein>
    <recommendedName>
        <fullName evidence="2">Protein kinase domain-containing protein</fullName>
    </recommendedName>
</protein>
<dbReference type="PANTHER" id="PTHR45807:SF5">
    <property type="entry name" value="TYROSINE-PROTEIN KINASE JAK1"/>
    <property type="match status" value="1"/>
</dbReference>
<dbReference type="GO" id="GO:0019221">
    <property type="term" value="P:cytokine-mediated signaling pathway"/>
    <property type="evidence" value="ECO:0007669"/>
    <property type="project" value="TreeGrafter"/>
</dbReference>
<sequence length="249" mass="27702">MGFPNPPPGQSGPESAAVATQGHLYDIIVEEHVKLGPLDVFMKGRRLQLSTSWKFQVAKQLASALSYLEDKKLVHGYVSAKNILVERDGLEGETGPFIKLSSPGVPISALNRQESVERIPWITPECVRDSQVLSVAVDKWGFGTTLWEICYDGEAPLKDKKLIEKEMFYSAQCSLVTPDCPQLGELITKCMTYDPKRRPFFRAIVRDLTGVAEQSKRTQLPCFSLSVTFPLFLSVCPSLCVTFLLFLSV</sequence>
<dbReference type="GeneTree" id="ENSGT00940000157092"/>
<proteinExistence type="predicted"/>
<evidence type="ECO:0000313" key="3">
    <source>
        <dbReference type="Ensembl" id="ENSHHUP00000090372.1"/>
    </source>
</evidence>
<dbReference type="InterPro" id="IPR020635">
    <property type="entry name" value="Tyr_kinase_cat_dom"/>
</dbReference>
<dbReference type="Proteomes" id="UP000314982">
    <property type="component" value="Unassembled WGS sequence"/>
</dbReference>
<dbReference type="SMART" id="SM00219">
    <property type="entry name" value="TyrKc"/>
    <property type="match status" value="1"/>
</dbReference>
<accession>A0A4W5RNP8</accession>
<reference evidence="4" key="1">
    <citation type="submission" date="2018-06" db="EMBL/GenBank/DDBJ databases">
        <title>Genome assembly of Danube salmon.</title>
        <authorList>
            <person name="Macqueen D.J."/>
            <person name="Gundappa M.K."/>
        </authorList>
    </citation>
    <scope>NUCLEOTIDE SEQUENCE [LARGE SCALE GENOMIC DNA]</scope>
</reference>
<dbReference type="InterPro" id="IPR011009">
    <property type="entry name" value="Kinase-like_dom_sf"/>
</dbReference>
<feature type="transmembrane region" description="Helical" evidence="1">
    <location>
        <begin position="223"/>
        <end position="247"/>
    </location>
</feature>
<dbReference type="GO" id="GO:0004715">
    <property type="term" value="F:non-membrane spanning protein tyrosine kinase activity"/>
    <property type="evidence" value="ECO:0007669"/>
    <property type="project" value="TreeGrafter"/>
</dbReference>
<evidence type="ECO:0000256" key="1">
    <source>
        <dbReference type="SAM" id="Phobius"/>
    </source>
</evidence>
<dbReference type="GO" id="GO:0030154">
    <property type="term" value="P:cell differentiation"/>
    <property type="evidence" value="ECO:0007669"/>
    <property type="project" value="TreeGrafter"/>
</dbReference>
<dbReference type="GO" id="GO:0035556">
    <property type="term" value="P:intracellular signal transduction"/>
    <property type="evidence" value="ECO:0007669"/>
    <property type="project" value="TreeGrafter"/>
</dbReference>
<dbReference type="Ensembl" id="ENSHHUT00000093174.1">
    <property type="protein sequence ID" value="ENSHHUP00000090372.1"/>
    <property type="gene ID" value="ENSHHUG00000052174.1"/>
</dbReference>
<dbReference type="InterPro" id="IPR001245">
    <property type="entry name" value="Ser-Thr/Tyr_kinase_cat_dom"/>
</dbReference>
<evidence type="ECO:0000313" key="4">
    <source>
        <dbReference type="Proteomes" id="UP000314982"/>
    </source>
</evidence>
<dbReference type="Pfam" id="PF07714">
    <property type="entry name" value="PK_Tyr_Ser-Thr"/>
    <property type="match status" value="1"/>
</dbReference>
<keyword evidence="4" id="KW-1185">Reference proteome</keyword>
<dbReference type="GO" id="GO:0005524">
    <property type="term" value="F:ATP binding"/>
    <property type="evidence" value="ECO:0007669"/>
    <property type="project" value="InterPro"/>
</dbReference>
<keyword evidence="1" id="KW-0472">Membrane</keyword>
<dbReference type="AlphaFoldDB" id="A0A4W5RNP8"/>
<keyword evidence="1" id="KW-1133">Transmembrane helix</keyword>